<dbReference type="HAMAP" id="MF_01547">
    <property type="entry name" value="RNA_methyltr_E"/>
    <property type="match status" value="1"/>
</dbReference>
<feature type="binding site" evidence="8">
    <location>
        <position position="56"/>
    </location>
    <ligand>
        <name>S-adenosyl-L-methionine</name>
        <dbReference type="ChEBI" id="CHEBI:59789"/>
    </ligand>
</feature>
<dbReference type="KEGG" id="btab:109030908"/>
<feature type="compositionally biased region" description="Acidic residues" evidence="9">
    <location>
        <begin position="596"/>
        <end position="612"/>
    </location>
</feature>
<dbReference type="AlphaFoldDB" id="A0A9P0AIE2"/>
<feature type="compositionally biased region" description="Basic residues" evidence="9">
    <location>
        <begin position="643"/>
        <end position="654"/>
    </location>
</feature>
<dbReference type="EMBL" id="OU963866">
    <property type="protein sequence ID" value="CAH0391130.1"/>
    <property type="molecule type" value="Genomic_DNA"/>
</dbReference>
<comment type="function">
    <text evidence="8">Probable methyltransferase involved in the maturation of rRNA and in the biogenesis of ribosomal subunits.</text>
</comment>
<comment type="similarity">
    <text evidence="8">Belongs to the class I-like SAM-binding methyltransferase superfamily. RNA methyltransferase RlmE family. SPB1 subfamily.</text>
</comment>
<evidence type="ECO:0000256" key="9">
    <source>
        <dbReference type="SAM" id="MobiDB-lite"/>
    </source>
</evidence>
<feature type="domain" description="Ribosomal RNA methyltransferase FtsJ" evidence="10">
    <location>
        <begin position="24"/>
        <end position="199"/>
    </location>
</feature>
<dbReference type="InterPro" id="IPR012920">
    <property type="entry name" value="rRNA_MeTfrase_SPB1-like_C"/>
</dbReference>
<feature type="region of interest" description="Disordered" evidence="9">
    <location>
        <begin position="795"/>
        <end position="855"/>
    </location>
</feature>
<evidence type="ECO:0000313" key="13">
    <source>
        <dbReference type="EMBL" id="CAH0391130.1"/>
    </source>
</evidence>
<feature type="compositionally biased region" description="Acidic residues" evidence="9">
    <location>
        <begin position="628"/>
        <end position="638"/>
    </location>
</feature>
<evidence type="ECO:0000256" key="2">
    <source>
        <dbReference type="ARBA" id="ARBA00022517"/>
    </source>
</evidence>
<dbReference type="InterPro" id="IPR028589">
    <property type="entry name" value="SPB1-like"/>
</dbReference>
<dbReference type="InterPro" id="IPR029063">
    <property type="entry name" value="SAM-dependent_MTases_sf"/>
</dbReference>
<dbReference type="Pfam" id="PF01728">
    <property type="entry name" value="FtsJ"/>
    <property type="match status" value="1"/>
</dbReference>
<feature type="compositionally biased region" description="Acidic residues" evidence="9">
    <location>
        <begin position="470"/>
        <end position="490"/>
    </location>
</feature>
<sequence>MGNKSKVGKQRKDKFYHLAKETGYRSRAAFKLLQLNRKYEFLQKSRVLVDLCAAPGGWMQVAKTNMPVSSVVVGVDLFPIKPIPGCISLKGDITTEDCKREILNELKTWKADTVLHDGAPNVGANWLHDAYQQACLVLSALKLSSGILREGGWFVTKVFRSKDYNPLIWVLQQFFKKVHATKPQASRLESAEIFVVCQHYLAPTKIDPKLFDPRHVFQELDLEPKVKLFDTQKPKAEGYSETYSVYGTRVPVSEFLKNESPMVLFQHAAEITFDPETEGHLLNHPLTTDEIKECCKDIKVLGRKDIRNLVSWRKHLVAALLKEKEEEDKKNIVPVETKPEIKADSDSEDDLDEDEKDLETASKEIEAMQKELKKEAKKKKKKAAKERKKLQEKMNLNMIHKNDLGPVEETPDDYFSLKSIKSRKEMNEVQETAPEGFGDSDEESEDERPKKVQYSKDSEYLDDDGRLIDSDDDSDEGADGGDDDGFDSDNEGLGFDMEGVSKNSSKKKKVSFAADSAPDTDNPLITDLMDKRTRKERRLQMAELWFDKDVFKDVLNDEDEEYELEKMKEEVIKKGGKIIEERKKSQQEPSKHSFMDSEDDSEDESDESDLEDKENSLSKKKADREYLPDDYDSSDTEEEEKKVAKKLNKRNRKHTLTEEGLALGEMMIRSKKAKRDIMDAAWNRYAFNDENLPEWFVKDEKEHMRPRLPVSEDLVQKYRDRNNPVNARTIKKVVEAKARKKKQAAMHREKEMKKLEKVMDNPDMSEAEKARQLRQAYKKLKKKKTEIKYVVAKRATAAKRAKRPPGVKGPYKQVDPRMKKDTRAKFKGVKKGKGRKGSAPIKVNQGMKRGKGKKR</sequence>
<feature type="compositionally biased region" description="Basic and acidic residues" evidence="9">
    <location>
        <begin position="746"/>
        <end position="768"/>
    </location>
</feature>
<feature type="binding site" evidence="8">
    <location>
        <position position="58"/>
    </location>
    <ligand>
        <name>S-adenosyl-L-methionine</name>
        <dbReference type="ChEBI" id="CHEBI:59789"/>
    </ligand>
</feature>
<dbReference type="GO" id="GO:0000463">
    <property type="term" value="P:maturation of LSU-rRNA from tricistronic rRNA transcript (SSU-rRNA, 5.8S rRNA, LSU-rRNA)"/>
    <property type="evidence" value="ECO:0007669"/>
    <property type="project" value="TreeGrafter"/>
</dbReference>
<organism evidence="13 14">
    <name type="scientific">Bemisia tabaci</name>
    <name type="common">Sweetpotato whitefly</name>
    <name type="synonym">Aleurodes tabaci</name>
    <dbReference type="NCBI Taxonomy" id="7038"/>
    <lineage>
        <taxon>Eukaryota</taxon>
        <taxon>Metazoa</taxon>
        <taxon>Ecdysozoa</taxon>
        <taxon>Arthropoda</taxon>
        <taxon>Hexapoda</taxon>
        <taxon>Insecta</taxon>
        <taxon>Pterygota</taxon>
        <taxon>Neoptera</taxon>
        <taxon>Paraneoptera</taxon>
        <taxon>Hemiptera</taxon>
        <taxon>Sternorrhyncha</taxon>
        <taxon>Aleyrodoidea</taxon>
        <taxon>Aleyrodidae</taxon>
        <taxon>Aleyrodinae</taxon>
        <taxon>Bemisia</taxon>
    </lineage>
</organism>
<accession>A0A9P0AIE2</accession>
<keyword evidence="3 8" id="KW-0698">rRNA processing</keyword>
<reference evidence="13" key="1">
    <citation type="submission" date="2021-12" db="EMBL/GenBank/DDBJ databases">
        <authorList>
            <person name="King R."/>
        </authorList>
    </citation>
    <scope>NUCLEOTIDE SEQUENCE</scope>
</reference>
<evidence type="ECO:0000256" key="6">
    <source>
        <dbReference type="ARBA" id="ARBA00022691"/>
    </source>
</evidence>
<dbReference type="Proteomes" id="UP001152759">
    <property type="component" value="Chromosome 5"/>
</dbReference>
<feature type="compositionally biased region" description="Basic residues" evidence="9">
    <location>
        <begin position="796"/>
        <end position="805"/>
    </location>
</feature>
<evidence type="ECO:0000259" key="11">
    <source>
        <dbReference type="Pfam" id="PF07780"/>
    </source>
</evidence>
<dbReference type="InterPro" id="IPR015507">
    <property type="entry name" value="rRNA-MeTfrase_E"/>
</dbReference>
<keyword evidence="14" id="KW-1185">Reference proteome</keyword>
<dbReference type="GO" id="GO:0008650">
    <property type="term" value="F:rRNA (uridine-2'-O-)-methyltransferase activity"/>
    <property type="evidence" value="ECO:0007669"/>
    <property type="project" value="TreeGrafter"/>
</dbReference>
<evidence type="ECO:0000259" key="12">
    <source>
        <dbReference type="Pfam" id="PF11861"/>
    </source>
</evidence>
<feature type="binding site" evidence="8">
    <location>
        <position position="76"/>
    </location>
    <ligand>
        <name>S-adenosyl-L-methionine</name>
        <dbReference type="ChEBI" id="CHEBI:59789"/>
    </ligand>
</feature>
<feature type="domain" description="DUF3381" evidence="12">
    <location>
        <begin position="231"/>
        <end position="393"/>
    </location>
</feature>
<dbReference type="HAMAP" id="MF_03163">
    <property type="entry name" value="RNA_methyltr_E_SPB1"/>
    <property type="match status" value="1"/>
</dbReference>
<dbReference type="InterPro" id="IPR002877">
    <property type="entry name" value="RNA_MeTrfase_FtsJ_dom"/>
</dbReference>
<proteinExistence type="inferred from homology"/>
<evidence type="ECO:0000256" key="1">
    <source>
        <dbReference type="ARBA" id="ARBA00004604"/>
    </source>
</evidence>
<keyword evidence="6 8" id="KW-0949">S-adenosyl-L-methionine</keyword>
<evidence type="ECO:0000256" key="7">
    <source>
        <dbReference type="ARBA" id="ARBA00023242"/>
    </source>
</evidence>
<keyword evidence="7 8" id="KW-0539">Nucleus</keyword>
<feature type="region of interest" description="Disordered" evidence="9">
    <location>
        <begin position="328"/>
        <end position="357"/>
    </location>
</feature>
<feature type="domain" description="Ribosomal RNA methyltransferase SPB1-like C-terminal" evidence="11">
    <location>
        <begin position="619"/>
        <end position="825"/>
    </location>
</feature>
<name>A0A9P0AIE2_BEMTA</name>
<keyword evidence="5 8" id="KW-0808">Transferase</keyword>
<feature type="compositionally biased region" description="Basic and acidic residues" evidence="9">
    <location>
        <begin position="814"/>
        <end position="824"/>
    </location>
</feature>
<feature type="compositionally biased region" description="Basic residues" evidence="9">
    <location>
        <begin position="375"/>
        <end position="390"/>
    </location>
</feature>
<feature type="binding site" evidence="8">
    <location>
        <position position="92"/>
    </location>
    <ligand>
        <name>S-adenosyl-L-methionine</name>
        <dbReference type="ChEBI" id="CHEBI:59789"/>
    </ligand>
</feature>
<evidence type="ECO:0000256" key="5">
    <source>
        <dbReference type="ARBA" id="ARBA00022679"/>
    </source>
</evidence>
<dbReference type="InterPro" id="IPR024576">
    <property type="entry name" value="rRNA_MeTfrase_Spb1_DUF3381"/>
</dbReference>
<protein>
    <recommendedName>
        <fullName evidence="8">Putative rRNA methyltransferase</fullName>
        <ecNumber evidence="8">2.1.1.-</ecNumber>
    </recommendedName>
    <alternativeName>
        <fullName evidence="8">2'-O-ribose RNA methyltransferase SPB1 homolog</fullName>
    </alternativeName>
</protein>
<dbReference type="FunFam" id="3.40.50.150:FF:000004">
    <property type="entry name" value="AdoMet-dependent rRNA methyltransferase SPB1"/>
    <property type="match status" value="1"/>
</dbReference>
<dbReference type="GO" id="GO:0016435">
    <property type="term" value="F:rRNA (guanine) methyltransferase activity"/>
    <property type="evidence" value="ECO:0007669"/>
    <property type="project" value="TreeGrafter"/>
</dbReference>
<gene>
    <name evidence="13" type="ORF">BEMITA_LOCUS9778</name>
</gene>
<feature type="compositionally biased region" description="Basic and acidic residues" evidence="9">
    <location>
        <begin position="564"/>
        <end position="595"/>
    </location>
</feature>
<feature type="compositionally biased region" description="Basic and acidic residues" evidence="9">
    <location>
        <begin position="328"/>
        <end position="345"/>
    </location>
</feature>
<feature type="compositionally biased region" description="Acidic residues" evidence="9">
    <location>
        <begin position="346"/>
        <end position="357"/>
    </location>
</feature>
<feature type="compositionally biased region" description="Basic and acidic residues" evidence="9">
    <location>
        <begin position="447"/>
        <end position="469"/>
    </location>
</feature>
<keyword evidence="4 8" id="KW-0489">Methyltransferase</keyword>
<comment type="catalytic activity">
    <reaction evidence="8">
        <text>a ribonucleotide in rRNA + S-adenosyl-L-methionine = a 2'-O-methylribonucleotide in rRNA + S-adenosyl-L-homocysteine + H(+)</text>
        <dbReference type="Rhea" id="RHEA:48628"/>
        <dbReference type="Rhea" id="RHEA-COMP:12164"/>
        <dbReference type="Rhea" id="RHEA-COMP:12165"/>
        <dbReference type="ChEBI" id="CHEBI:15378"/>
        <dbReference type="ChEBI" id="CHEBI:57856"/>
        <dbReference type="ChEBI" id="CHEBI:59789"/>
        <dbReference type="ChEBI" id="CHEBI:90675"/>
        <dbReference type="ChEBI" id="CHEBI:90676"/>
    </reaction>
</comment>
<evidence type="ECO:0000256" key="3">
    <source>
        <dbReference type="ARBA" id="ARBA00022552"/>
    </source>
</evidence>
<evidence type="ECO:0000256" key="8">
    <source>
        <dbReference type="HAMAP-Rule" id="MF_03163"/>
    </source>
</evidence>
<feature type="region of interest" description="Disordered" evidence="9">
    <location>
        <begin position="738"/>
        <end position="768"/>
    </location>
</feature>
<dbReference type="GO" id="GO:0005730">
    <property type="term" value="C:nucleolus"/>
    <property type="evidence" value="ECO:0007669"/>
    <property type="project" value="UniProtKB-SubCell"/>
</dbReference>
<dbReference type="GO" id="GO:0030687">
    <property type="term" value="C:preribosome, large subunit precursor"/>
    <property type="evidence" value="ECO:0007669"/>
    <property type="project" value="TreeGrafter"/>
</dbReference>
<dbReference type="Pfam" id="PF07780">
    <property type="entry name" value="Spb1_C"/>
    <property type="match status" value="1"/>
</dbReference>
<feature type="compositionally biased region" description="Basic and acidic residues" evidence="9">
    <location>
        <begin position="613"/>
        <end position="627"/>
    </location>
</feature>
<evidence type="ECO:0000259" key="10">
    <source>
        <dbReference type="Pfam" id="PF01728"/>
    </source>
</evidence>
<feature type="compositionally biased region" description="Basic residues" evidence="9">
    <location>
        <begin position="825"/>
        <end position="836"/>
    </location>
</feature>
<feature type="active site" description="Proton acceptor" evidence="8">
    <location>
        <position position="157"/>
    </location>
</feature>
<dbReference type="GO" id="GO:0000466">
    <property type="term" value="P:maturation of 5.8S rRNA from tricistronic rRNA transcript (SSU-rRNA, 5.8S rRNA, LSU-rRNA)"/>
    <property type="evidence" value="ECO:0007669"/>
    <property type="project" value="TreeGrafter"/>
</dbReference>
<dbReference type="EC" id="2.1.1.-" evidence="8"/>
<evidence type="ECO:0000313" key="14">
    <source>
        <dbReference type="Proteomes" id="UP001152759"/>
    </source>
</evidence>
<comment type="subcellular location">
    <subcellularLocation>
        <location evidence="1 8">Nucleus</location>
        <location evidence="1 8">Nucleolus</location>
    </subcellularLocation>
</comment>
<dbReference type="InterPro" id="IPR050082">
    <property type="entry name" value="RNA_methyltr_RlmE"/>
</dbReference>
<keyword evidence="2 8" id="KW-0690">Ribosome biogenesis</keyword>
<dbReference type="Gene3D" id="3.40.50.150">
    <property type="entry name" value="Vaccinia Virus protein VP39"/>
    <property type="match status" value="1"/>
</dbReference>
<dbReference type="PANTHER" id="PTHR10920">
    <property type="entry name" value="RIBOSOMAL RNA METHYLTRANSFERASE"/>
    <property type="match status" value="1"/>
</dbReference>
<dbReference type="PANTHER" id="PTHR10920:SF13">
    <property type="entry name" value="PRE-RRNA 2'-O-RIBOSE RNA METHYLTRANSFERASE FTSJ3"/>
    <property type="match status" value="1"/>
</dbReference>
<dbReference type="Pfam" id="PF11861">
    <property type="entry name" value="DUF3381"/>
    <property type="match status" value="1"/>
</dbReference>
<dbReference type="SUPFAM" id="SSF53335">
    <property type="entry name" value="S-adenosyl-L-methionine-dependent methyltransferases"/>
    <property type="match status" value="1"/>
</dbReference>
<evidence type="ECO:0000256" key="4">
    <source>
        <dbReference type="ARBA" id="ARBA00022603"/>
    </source>
</evidence>
<feature type="region of interest" description="Disordered" evidence="9">
    <location>
        <begin position="561"/>
        <end position="660"/>
    </location>
</feature>
<feature type="binding site" evidence="8">
    <location>
        <position position="117"/>
    </location>
    <ligand>
        <name>S-adenosyl-L-methionine</name>
        <dbReference type="ChEBI" id="CHEBI:59789"/>
    </ligand>
</feature>
<feature type="region of interest" description="Disordered" evidence="9">
    <location>
        <begin position="375"/>
        <end position="532"/>
    </location>
</feature>